<dbReference type="AlphaFoldDB" id="A0A0B7GU94"/>
<evidence type="ECO:0000256" key="9">
    <source>
        <dbReference type="SAM" id="Phobius"/>
    </source>
</evidence>
<evidence type="ECO:0000256" key="6">
    <source>
        <dbReference type="ARBA" id="ARBA00022967"/>
    </source>
</evidence>
<evidence type="ECO:0000256" key="4">
    <source>
        <dbReference type="ARBA" id="ARBA00022643"/>
    </source>
</evidence>
<keyword evidence="12" id="KW-1185">Reference proteome</keyword>
<evidence type="ECO:0000313" key="12">
    <source>
        <dbReference type="Proteomes" id="UP000042527"/>
    </source>
</evidence>
<dbReference type="Proteomes" id="UP000042527">
    <property type="component" value="Unassembled WGS sequence"/>
</dbReference>
<keyword evidence="5 9" id="KW-0812">Transmembrane</keyword>
<keyword evidence="3" id="KW-0285">Flavoprotein</keyword>
<reference evidence="12" key="2">
    <citation type="submission" date="2015-01" db="EMBL/GenBank/DDBJ databases">
        <authorList>
            <person name="Manzoor Shahid"/>
            <person name="Zubair Saima"/>
        </authorList>
    </citation>
    <scope>NUCLEOTIDE SEQUENCE [LARGE SCALE GENOMIC DNA]</scope>
    <source>
        <strain evidence="12">V1</strain>
    </source>
</reference>
<evidence type="ECO:0000256" key="3">
    <source>
        <dbReference type="ARBA" id="ARBA00022630"/>
    </source>
</evidence>
<dbReference type="GO" id="GO:0005886">
    <property type="term" value="C:plasma membrane"/>
    <property type="evidence" value="ECO:0007669"/>
    <property type="project" value="TreeGrafter"/>
</dbReference>
<feature type="transmembrane region" description="Helical" evidence="9">
    <location>
        <begin position="20"/>
        <end position="37"/>
    </location>
</feature>
<evidence type="ECO:0000313" key="13">
    <source>
        <dbReference type="Proteomes" id="UP000323594"/>
    </source>
</evidence>
<reference evidence="11 13" key="3">
    <citation type="submission" date="2019-08" db="EMBL/GenBank/DDBJ databases">
        <authorList>
            <person name="Kuhnert P."/>
        </authorList>
    </citation>
    <scope>NUCLEOTIDE SEQUENCE [LARGE SCALE GENOMIC DNA]</scope>
    <source>
        <strain evidence="11 13">B36.5</strain>
    </source>
</reference>
<dbReference type="RefSeq" id="WP_024752043.1">
    <property type="nucleotide sequence ID" value="NZ_CDNC01000023.1"/>
</dbReference>
<dbReference type="EMBL" id="CP042817">
    <property type="protein sequence ID" value="QEJ99246.1"/>
    <property type="molecule type" value="Genomic_DNA"/>
</dbReference>
<sequence>MNANFSAPFVYTGLTLNQKNIVIILSLSLQLLVLLVYKDFVAFFSIFFATAGAVAADILLTYLGENRFHFNFDSLTIGLISGFFLPVSLGFVASFCISFFAFTLVCAVFGGRGSNWINPVMFAVCIAYLAYPEVFHAISLNLEKLQRNGTVFSVLQLSDLHVIKQDQEITSALNSVFLHGIGVTLPEGYISLLVRISSPIPAFRYNILTLLSSIILFSFRIIPKMQSVAFLGTYGILVWLFPWFPDLGSVASGDMLCAFLTSGVLFTAFFVLPESGSSPRTKTGRCIYGMLTGVFAFLIAGPGFSAIGIPFAVLAGNIFTPLIESAEQKLYRRKRMKYDFEN</sequence>
<evidence type="ECO:0000256" key="1">
    <source>
        <dbReference type="ARBA" id="ARBA00022448"/>
    </source>
</evidence>
<evidence type="ECO:0000256" key="7">
    <source>
        <dbReference type="ARBA" id="ARBA00022989"/>
    </source>
</evidence>
<dbReference type="PANTHER" id="PTHR30578">
    <property type="entry name" value="ELECTRON TRANSPORT COMPLEX PROTEIN RNFD"/>
    <property type="match status" value="1"/>
</dbReference>
<dbReference type="InterPro" id="IPR004338">
    <property type="entry name" value="NqrB/RnfD"/>
</dbReference>
<organism evidence="10 12">
    <name type="scientific">Treponema phagedenis</name>
    <dbReference type="NCBI Taxonomy" id="162"/>
    <lineage>
        <taxon>Bacteria</taxon>
        <taxon>Pseudomonadati</taxon>
        <taxon>Spirochaetota</taxon>
        <taxon>Spirochaetia</taxon>
        <taxon>Spirochaetales</taxon>
        <taxon>Treponemataceae</taxon>
        <taxon>Treponema</taxon>
    </lineage>
</organism>
<feature type="transmembrane region" description="Helical" evidence="9">
    <location>
        <begin position="250"/>
        <end position="272"/>
    </location>
</feature>
<dbReference type="Pfam" id="PF03116">
    <property type="entry name" value="NQR2_RnfD_RnfE"/>
    <property type="match status" value="1"/>
</dbReference>
<feature type="transmembrane region" description="Helical" evidence="9">
    <location>
        <begin position="44"/>
        <end position="63"/>
    </location>
</feature>
<keyword evidence="2" id="KW-0597">Phosphoprotein</keyword>
<dbReference type="GO" id="GO:0055085">
    <property type="term" value="P:transmembrane transport"/>
    <property type="evidence" value="ECO:0007669"/>
    <property type="project" value="InterPro"/>
</dbReference>
<evidence type="ECO:0000313" key="10">
    <source>
        <dbReference type="EMBL" id="CEM62254.1"/>
    </source>
</evidence>
<protein>
    <submittedName>
        <fullName evidence="10">NQR2/RnfD/RnfE family protein</fullName>
    </submittedName>
    <submittedName>
        <fullName evidence="11">RnfABCDGE type electron transport complex subunit D</fullName>
    </submittedName>
</protein>
<dbReference type="EMBL" id="CDNC01000023">
    <property type="protein sequence ID" value="CEM62254.1"/>
    <property type="molecule type" value="Genomic_DNA"/>
</dbReference>
<dbReference type="OrthoDB" id="356676at2"/>
<dbReference type="GeneID" id="57752120"/>
<keyword evidence="1" id="KW-0813">Transport</keyword>
<keyword evidence="4" id="KW-0288">FMN</keyword>
<evidence type="ECO:0000313" key="11">
    <source>
        <dbReference type="EMBL" id="QEJ99246.1"/>
    </source>
</evidence>
<gene>
    <name evidence="11" type="ORF">FUT82_15475</name>
    <name evidence="10" type="ORF">TPHV1_30149</name>
</gene>
<feature type="transmembrane region" description="Helical" evidence="9">
    <location>
        <begin position="83"/>
        <end position="109"/>
    </location>
</feature>
<proteinExistence type="predicted"/>
<evidence type="ECO:0000256" key="8">
    <source>
        <dbReference type="ARBA" id="ARBA00023136"/>
    </source>
</evidence>
<keyword evidence="8 9" id="KW-0472">Membrane</keyword>
<feature type="transmembrane region" description="Helical" evidence="9">
    <location>
        <begin position="228"/>
        <end position="244"/>
    </location>
</feature>
<accession>A0A0B7GU94</accession>
<dbReference type="PANTHER" id="PTHR30578:SF0">
    <property type="entry name" value="ION-TRANSLOCATING OXIDOREDUCTASE COMPLEX SUBUNIT D"/>
    <property type="match status" value="1"/>
</dbReference>
<keyword evidence="6" id="KW-1278">Translocase</keyword>
<feature type="transmembrane region" description="Helical" evidence="9">
    <location>
        <begin position="116"/>
        <end position="138"/>
    </location>
</feature>
<reference evidence="10" key="1">
    <citation type="submission" date="2015-01" db="EMBL/GenBank/DDBJ databases">
        <authorList>
            <person name="Xiang T."/>
            <person name="Song Y."/>
            <person name="Huang L."/>
            <person name="Wang B."/>
            <person name="Wu P."/>
        </authorList>
    </citation>
    <scope>NUCLEOTIDE SEQUENCE [LARGE SCALE GENOMIC DNA]</scope>
    <source>
        <strain evidence="10">V1</strain>
    </source>
</reference>
<name>A0A0B7GU94_TREPH</name>
<keyword evidence="7 9" id="KW-1133">Transmembrane helix</keyword>
<dbReference type="Proteomes" id="UP000323594">
    <property type="component" value="Chromosome"/>
</dbReference>
<feature type="transmembrane region" description="Helical" evidence="9">
    <location>
        <begin position="202"/>
        <end position="221"/>
    </location>
</feature>
<evidence type="ECO:0000256" key="5">
    <source>
        <dbReference type="ARBA" id="ARBA00022692"/>
    </source>
</evidence>
<evidence type="ECO:0000256" key="2">
    <source>
        <dbReference type="ARBA" id="ARBA00022553"/>
    </source>
</evidence>